<feature type="transmembrane region" description="Helical" evidence="1">
    <location>
        <begin position="98"/>
        <end position="119"/>
    </location>
</feature>
<feature type="transmembrane region" description="Helical" evidence="1">
    <location>
        <begin position="131"/>
        <end position="148"/>
    </location>
</feature>
<keyword evidence="1" id="KW-0812">Transmembrane</keyword>
<organism evidence="2">
    <name type="scientific">Aerophobetes bacterium</name>
    <dbReference type="NCBI Taxonomy" id="2030807"/>
    <lineage>
        <taxon>Bacteria</taxon>
        <taxon>Candidatus Aerophobota</taxon>
    </lineage>
</organism>
<feature type="transmembrane region" description="Helical" evidence="1">
    <location>
        <begin position="68"/>
        <end position="86"/>
    </location>
</feature>
<dbReference type="AlphaFoldDB" id="A0A7V5LZY4"/>
<dbReference type="EMBL" id="DRTT01000165">
    <property type="protein sequence ID" value="HHF99030.1"/>
    <property type="molecule type" value="Genomic_DNA"/>
</dbReference>
<feature type="transmembrane region" description="Helical" evidence="1">
    <location>
        <begin position="28"/>
        <end position="48"/>
    </location>
</feature>
<gene>
    <name evidence="2" type="ORF">ENL39_06055</name>
</gene>
<sequence>MVLIKKIVNYGWKVYDTYINKRGKKLPFVAFVIFLLTILISRCIVMWVEAGRPFLSFFKIYDYHVHHFYLGIFLLVLSNWFFLFWNKKRYMEEIKISSAILFGIGLGLITDEFGLLLTMEFDIRGEYWAPHSYYLMGILSGVFLYTIIKKSPSP</sequence>
<evidence type="ECO:0000313" key="2">
    <source>
        <dbReference type="EMBL" id="HHF99030.1"/>
    </source>
</evidence>
<reference evidence="2" key="1">
    <citation type="journal article" date="2020" name="mSystems">
        <title>Genome- and Community-Level Interaction Insights into Carbon Utilization and Element Cycling Functions of Hydrothermarchaeota in Hydrothermal Sediment.</title>
        <authorList>
            <person name="Zhou Z."/>
            <person name="Liu Y."/>
            <person name="Xu W."/>
            <person name="Pan J."/>
            <person name="Luo Z.H."/>
            <person name="Li M."/>
        </authorList>
    </citation>
    <scope>NUCLEOTIDE SEQUENCE [LARGE SCALE GENOMIC DNA]</scope>
    <source>
        <strain evidence="2">HyVt-92</strain>
    </source>
</reference>
<dbReference type="Proteomes" id="UP000886070">
    <property type="component" value="Unassembled WGS sequence"/>
</dbReference>
<accession>A0A7V5LZY4</accession>
<keyword evidence="1" id="KW-0472">Membrane</keyword>
<proteinExistence type="predicted"/>
<evidence type="ECO:0000256" key="1">
    <source>
        <dbReference type="SAM" id="Phobius"/>
    </source>
</evidence>
<protein>
    <submittedName>
        <fullName evidence="2">Uncharacterized protein</fullName>
    </submittedName>
</protein>
<name>A0A7V5LZY4_UNCAE</name>
<comment type="caution">
    <text evidence="2">The sequence shown here is derived from an EMBL/GenBank/DDBJ whole genome shotgun (WGS) entry which is preliminary data.</text>
</comment>
<keyword evidence="1" id="KW-1133">Transmembrane helix</keyword>